<dbReference type="EMBL" id="FNOI01000001">
    <property type="protein sequence ID" value="SDW16670.1"/>
    <property type="molecule type" value="Genomic_DNA"/>
</dbReference>
<dbReference type="RefSeq" id="WP_170833362.1">
    <property type="nucleotide sequence ID" value="NZ_FNOI01000001.1"/>
</dbReference>
<gene>
    <name evidence="3" type="ORF">SAMN04488001_0442</name>
</gene>
<feature type="domain" description="Lipocalin/cytosolic fatty-acid binding" evidence="2">
    <location>
        <begin position="111"/>
        <end position="171"/>
    </location>
</feature>
<keyword evidence="1" id="KW-0732">Signal</keyword>
<reference evidence="4" key="1">
    <citation type="submission" date="2016-10" db="EMBL/GenBank/DDBJ databases">
        <authorList>
            <person name="Varghese N."/>
            <person name="Submissions S."/>
        </authorList>
    </citation>
    <scope>NUCLEOTIDE SEQUENCE [LARGE SCALE GENOMIC DNA]</scope>
    <source>
        <strain evidence="4">DSM 26922</strain>
    </source>
</reference>
<dbReference type="AlphaFoldDB" id="A0A1H2RBZ1"/>
<protein>
    <submittedName>
        <fullName evidence="3">Apolipoprotein D and lipocalin family protein</fullName>
    </submittedName>
</protein>
<dbReference type="InterPro" id="IPR000566">
    <property type="entry name" value="Lipocln_cytosolic_FA-bd_dom"/>
</dbReference>
<evidence type="ECO:0000313" key="3">
    <source>
        <dbReference type="EMBL" id="SDW16670.1"/>
    </source>
</evidence>
<keyword evidence="4" id="KW-1185">Reference proteome</keyword>
<dbReference type="Proteomes" id="UP000199441">
    <property type="component" value="Unassembled WGS sequence"/>
</dbReference>
<proteinExistence type="predicted"/>
<dbReference type="Pfam" id="PF08212">
    <property type="entry name" value="Lipocalin_2"/>
    <property type="match status" value="1"/>
</dbReference>
<keyword evidence="3" id="KW-0449">Lipoprotein</keyword>
<feature type="chain" id="PRO_5011621622" evidence="1">
    <location>
        <begin position="24"/>
        <end position="173"/>
    </location>
</feature>
<dbReference type="Gene3D" id="2.40.128.20">
    <property type="match status" value="1"/>
</dbReference>
<evidence type="ECO:0000313" key="4">
    <source>
        <dbReference type="Proteomes" id="UP000199441"/>
    </source>
</evidence>
<feature type="signal peptide" evidence="1">
    <location>
        <begin position="1"/>
        <end position="23"/>
    </location>
</feature>
<sequence>MRRWLTTLGLLVLAACAPQPVFVPDGFRDTNVAITSSTRFDAKRFAGDWTVIESFEQTPREVAISRITFRAEAGGYRYIPQAAISPLAQDAEGAVWPLLSVGQFGRLVPEAGDPIWVIWVDEDHRTAALGTPSGRFGMIINRTKTLRSDRLNAAREILAFNGYDLTKLRKVSP</sequence>
<dbReference type="STRING" id="670155.SAMN04488001_0442"/>
<dbReference type="SUPFAM" id="SSF50814">
    <property type="entry name" value="Lipocalins"/>
    <property type="match status" value="1"/>
</dbReference>
<dbReference type="InterPro" id="IPR012674">
    <property type="entry name" value="Calycin"/>
</dbReference>
<evidence type="ECO:0000259" key="2">
    <source>
        <dbReference type="Pfam" id="PF08212"/>
    </source>
</evidence>
<dbReference type="PROSITE" id="PS51257">
    <property type="entry name" value="PROKAR_LIPOPROTEIN"/>
    <property type="match status" value="1"/>
</dbReference>
<organism evidence="3 4">
    <name type="scientific">Litoreibacter albidus</name>
    <dbReference type="NCBI Taxonomy" id="670155"/>
    <lineage>
        <taxon>Bacteria</taxon>
        <taxon>Pseudomonadati</taxon>
        <taxon>Pseudomonadota</taxon>
        <taxon>Alphaproteobacteria</taxon>
        <taxon>Rhodobacterales</taxon>
        <taxon>Roseobacteraceae</taxon>
        <taxon>Litoreibacter</taxon>
    </lineage>
</organism>
<name>A0A1H2RBZ1_9RHOB</name>
<accession>A0A1H2RBZ1</accession>
<evidence type="ECO:0000256" key="1">
    <source>
        <dbReference type="SAM" id="SignalP"/>
    </source>
</evidence>